<accession>A0AAF1BK10</accession>
<reference evidence="2" key="1">
    <citation type="submission" date="2023-10" db="EMBL/GenBank/DDBJ databases">
        <authorList>
            <person name="Noh H."/>
        </authorList>
    </citation>
    <scope>NUCLEOTIDE SEQUENCE</scope>
    <source>
        <strain evidence="2">DUCC4014</strain>
    </source>
</reference>
<feature type="compositionally biased region" description="Low complexity" evidence="1">
    <location>
        <begin position="260"/>
        <end position="270"/>
    </location>
</feature>
<dbReference type="Proteomes" id="UP000827549">
    <property type="component" value="Chromosome 2"/>
</dbReference>
<organism evidence="2 3">
    <name type="scientific">Vanrija pseudolonga</name>
    <dbReference type="NCBI Taxonomy" id="143232"/>
    <lineage>
        <taxon>Eukaryota</taxon>
        <taxon>Fungi</taxon>
        <taxon>Dikarya</taxon>
        <taxon>Basidiomycota</taxon>
        <taxon>Agaricomycotina</taxon>
        <taxon>Tremellomycetes</taxon>
        <taxon>Trichosporonales</taxon>
        <taxon>Trichosporonaceae</taxon>
        <taxon>Vanrija</taxon>
    </lineage>
</organism>
<sequence length="1179" mass="122084">MSRPPTAQRPSWAHTANTTGSPTPADEYIALPAYSDVADSDDDIGHDATTSGGNHGTGQAIHGDDRLDEEEDATDKEDDQIDETDDELDELDETDDKENEQSEDEEDAQSAEEEDELDDDELDEAEVESHTRDVNAAHGQGRVHTASTTPGASNHRIPRSSNRSEVPAAPRAMFNLAEARAGNRGHAFAGFRDTMGCNSVVDLDDNEDDEDDAVKPLARHRAPTPPQPAPVHPPAPATRPSQTRAFGSYIAPPRHERLAAAEGASAPSARSDSRSGGRDMMRIGALVDPDVVAALPDTRPRLSWAGRSNISGGTPTTGFAIASSSTSPYITIGPSPLVSTAPGDASPPRRTPSPAGSFEKYVKDENPDLSLTPPHRAISPCEEAELSTGSVLGRSYAFAAENPGFGGSGGTRASGVDDDDEMKGGRPPLFLPATGSKGKETLGGSGGWVGSGKSNVGSLFSPAGKGKGKEKLGGSAGWLPSGPSNPGSLFKPASGAKVKGKGKESLEWSGSSVPSGPLNLGSATGGPSDFGGTLVGGAGDDDKMEGGSPPLFSTASGDTLTGGAVDDDSMEGSHPPLFSSASVAREPQTFAGWAGFMAAGPSHLATAMGSHNAPRARAPTASEDEGRFAFGPRHLPQVNTGRSAYPLSPDTEPVELAAEGVSDASESEMPTATATPATAAAPDDDHRDPRDATPSLDIDSGSDPLSALTSSPLTPRPSITRLDTDGLSELNSSPATSERRLAPSDDGAIEVPGGVEAGTEELSVHPGPPAQGEASSAHQIGAGEPTVTGTPPRLTGEEVDGTTAPQVDNAAEIGVEGSEAAVELAGESPAAVSTADDDIRDDGRRLAKTVTPEPTAEPLPTAEGDKEVVPPADGAGAEANAPGEGEGGAAPEEPGAEVIENGGAEGEGERAPDAEAVEGARRNDNGKRTGDELTPRAKRNRRQKRPRRARQALDDEEEAMNVTAPPAAPAIAVKPAIEDCNVPRCTCPHKRRMRKNATTVPIGGWKTAAPCGLCRCCTTSMLTHVVTNLPVAAFPPLPAFGESAILRTALAIPNGQGTRSDSATFTNIAASGHALLEGVVWEIVNTFGELTGKQRMRLVGYIVRLPVLRLLTSKLKLDEQVIGGPYGPGNYKTEADIFRAAVYALVQDKQWEGASSYLIPAFTPLLQWLRHELSVGRIA</sequence>
<feature type="compositionally biased region" description="Low complexity" evidence="1">
    <location>
        <begin position="849"/>
        <end position="862"/>
    </location>
</feature>
<protein>
    <submittedName>
        <fullName evidence="2">Uncharacterized protein</fullName>
    </submittedName>
</protein>
<feature type="compositionally biased region" description="Acidic residues" evidence="1">
    <location>
        <begin position="66"/>
        <end position="126"/>
    </location>
</feature>
<name>A0AAF1BK10_9TREE</name>
<feature type="region of interest" description="Disordered" evidence="1">
    <location>
        <begin position="338"/>
        <end position="375"/>
    </location>
</feature>
<feature type="compositionally biased region" description="Basic residues" evidence="1">
    <location>
        <begin position="936"/>
        <end position="950"/>
    </location>
</feature>
<evidence type="ECO:0000256" key="1">
    <source>
        <dbReference type="SAM" id="MobiDB-lite"/>
    </source>
</evidence>
<feature type="compositionally biased region" description="Basic and acidic residues" evidence="1">
    <location>
        <begin position="907"/>
        <end position="935"/>
    </location>
</feature>
<evidence type="ECO:0000313" key="2">
    <source>
        <dbReference type="EMBL" id="WOO79034.1"/>
    </source>
</evidence>
<feature type="compositionally biased region" description="Low complexity" evidence="1">
    <location>
        <begin position="870"/>
        <end position="902"/>
    </location>
</feature>
<keyword evidence="3" id="KW-1185">Reference proteome</keyword>
<dbReference type="GeneID" id="87805818"/>
<gene>
    <name evidence="2" type="ORF">LOC62_02G002571</name>
</gene>
<dbReference type="EMBL" id="CP086715">
    <property type="protein sequence ID" value="WOO79034.1"/>
    <property type="molecule type" value="Genomic_DNA"/>
</dbReference>
<dbReference type="RefSeq" id="XP_062625066.1">
    <property type="nucleotide sequence ID" value="XM_062769082.1"/>
</dbReference>
<evidence type="ECO:0000313" key="3">
    <source>
        <dbReference type="Proteomes" id="UP000827549"/>
    </source>
</evidence>
<feature type="region of interest" description="Disordered" evidence="1">
    <location>
        <begin position="604"/>
        <end position="960"/>
    </location>
</feature>
<feature type="compositionally biased region" description="Low complexity" evidence="1">
    <location>
        <begin position="670"/>
        <end position="681"/>
    </location>
</feature>
<feature type="compositionally biased region" description="Pro residues" evidence="1">
    <location>
        <begin position="223"/>
        <end position="237"/>
    </location>
</feature>
<feature type="compositionally biased region" description="Gly residues" evidence="1">
    <location>
        <begin position="441"/>
        <end position="450"/>
    </location>
</feature>
<feature type="region of interest" description="Disordered" evidence="1">
    <location>
        <begin position="402"/>
        <end position="582"/>
    </location>
</feature>
<proteinExistence type="predicted"/>
<feature type="region of interest" description="Disordered" evidence="1">
    <location>
        <begin position="218"/>
        <end position="243"/>
    </location>
</feature>
<feature type="region of interest" description="Disordered" evidence="1">
    <location>
        <begin position="258"/>
        <end position="279"/>
    </location>
</feature>
<feature type="region of interest" description="Disordered" evidence="1">
    <location>
        <begin position="1"/>
        <end position="169"/>
    </location>
</feature>
<dbReference type="AlphaFoldDB" id="A0AAF1BK10"/>